<dbReference type="GO" id="GO:0051015">
    <property type="term" value="F:actin filament binding"/>
    <property type="evidence" value="ECO:0007669"/>
    <property type="project" value="TreeGrafter"/>
</dbReference>
<sequence>MSDLETKPAATATTTEETAAKAPSTMAENAKAAAVNDADIPAADADVREGDAQEPAEVDSNPEEKPEPPKDPKQDPVGWVNYQVLDWAQQLAVEDAGKRQTLPGKNDAVTKSQFIGFLRDGALLAKLANRLQPGAIETVHEGEDAKDKTKQTSNVNAFIAFAKDKAGLAEDQVFTLEDLQCKGKAGYHSVFNTLMQLGMKAQEKFEQKGIDTDQLVQVASQAVQTSLIQTILNFFRRARPAQSPKQLAKEAEEKERAEKVTPAEKVVEEKAAAVEGGCKKVETTAGADTVPVAAH</sequence>
<dbReference type="GO" id="GO:0007015">
    <property type="term" value="P:actin filament organization"/>
    <property type="evidence" value="ECO:0007669"/>
    <property type="project" value="TreeGrafter"/>
</dbReference>
<name>A0A0B2W3B9_TOXCA</name>
<feature type="compositionally biased region" description="Acidic residues" evidence="1">
    <location>
        <begin position="52"/>
        <end position="61"/>
    </location>
</feature>
<reference evidence="3 4" key="1">
    <citation type="submission" date="2014-11" db="EMBL/GenBank/DDBJ databases">
        <title>Genetic blueprint of the zoonotic pathogen Toxocara canis.</title>
        <authorList>
            <person name="Zhu X.-Q."/>
            <person name="Korhonen P.K."/>
            <person name="Cai H."/>
            <person name="Young N.D."/>
            <person name="Nejsum P."/>
            <person name="von Samson-Himmelstjerna G."/>
            <person name="Boag P.R."/>
            <person name="Tan P."/>
            <person name="Li Q."/>
            <person name="Min J."/>
            <person name="Yang Y."/>
            <person name="Wang X."/>
            <person name="Fang X."/>
            <person name="Hall R.S."/>
            <person name="Hofmann A."/>
            <person name="Sternberg P.W."/>
            <person name="Jex A.R."/>
            <person name="Gasser R.B."/>
        </authorList>
    </citation>
    <scope>NUCLEOTIDE SEQUENCE [LARGE SCALE GENOMIC DNA]</scope>
    <source>
        <strain evidence="3">PN_DK_2014</strain>
    </source>
</reference>
<protein>
    <recommendedName>
        <fullName evidence="2">Calponin-homology (CH) domain-containing protein</fullName>
    </recommendedName>
</protein>
<dbReference type="SUPFAM" id="SSF47576">
    <property type="entry name" value="Calponin-homology domain, CH-domain"/>
    <property type="match status" value="1"/>
</dbReference>
<dbReference type="InterPro" id="IPR001715">
    <property type="entry name" value="CH_dom"/>
</dbReference>
<dbReference type="SMART" id="SM00033">
    <property type="entry name" value="CH"/>
    <property type="match status" value="1"/>
</dbReference>
<dbReference type="Gene3D" id="1.10.418.10">
    <property type="entry name" value="Calponin-like domain"/>
    <property type="match status" value="1"/>
</dbReference>
<evidence type="ECO:0000313" key="4">
    <source>
        <dbReference type="Proteomes" id="UP000031036"/>
    </source>
</evidence>
<dbReference type="GO" id="GO:0015629">
    <property type="term" value="C:actin cytoskeleton"/>
    <property type="evidence" value="ECO:0007669"/>
    <property type="project" value="TreeGrafter"/>
</dbReference>
<dbReference type="OMA" id="RIFKRPT"/>
<evidence type="ECO:0000313" key="3">
    <source>
        <dbReference type="EMBL" id="KHN88102.1"/>
    </source>
</evidence>
<feature type="compositionally biased region" description="Low complexity" evidence="1">
    <location>
        <begin position="7"/>
        <end position="44"/>
    </location>
</feature>
<gene>
    <name evidence="3" type="ORF">Tcan_08627</name>
</gene>
<dbReference type="Proteomes" id="UP000031036">
    <property type="component" value="Unassembled WGS sequence"/>
</dbReference>
<evidence type="ECO:0000256" key="1">
    <source>
        <dbReference type="SAM" id="MobiDB-lite"/>
    </source>
</evidence>
<dbReference type="Pfam" id="PF00307">
    <property type="entry name" value="CH"/>
    <property type="match status" value="1"/>
</dbReference>
<dbReference type="CDD" id="cd00014">
    <property type="entry name" value="CH_SF"/>
    <property type="match status" value="1"/>
</dbReference>
<feature type="region of interest" description="Disordered" evidence="1">
    <location>
        <begin position="1"/>
        <end position="77"/>
    </location>
</feature>
<proteinExistence type="predicted"/>
<dbReference type="PANTHER" id="PTHR47385:SF14">
    <property type="entry name" value="TRANSGELIN"/>
    <property type="match status" value="1"/>
</dbReference>
<dbReference type="EMBL" id="JPKZ01000269">
    <property type="protein sequence ID" value="KHN88102.1"/>
    <property type="molecule type" value="Genomic_DNA"/>
</dbReference>
<dbReference type="InterPro" id="IPR050606">
    <property type="entry name" value="Calponin-like"/>
</dbReference>
<organism evidence="3 4">
    <name type="scientific">Toxocara canis</name>
    <name type="common">Canine roundworm</name>
    <dbReference type="NCBI Taxonomy" id="6265"/>
    <lineage>
        <taxon>Eukaryota</taxon>
        <taxon>Metazoa</taxon>
        <taxon>Ecdysozoa</taxon>
        <taxon>Nematoda</taxon>
        <taxon>Chromadorea</taxon>
        <taxon>Rhabditida</taxon>
        <taxon>Spirurina</taxon>
        <taxon>Ascaridomorpha</taxon>
        <taxon>Ascaridoidea</taxon>
        <taxon>Toxocaridae</taxon>
        <taxon>Toxocara</taxon>
    </lineage>
</organism>
<feature type="compositionally biased region" description="Basic and acidic residues" evidence="1">
    <location>
        <begin position="247"/>
        <end position="263"/>
    </location>
</feature>
<evidence type="ECO:0000259" key="2">
    <source>
        <dbReference type="PROSITE" id="PS50021"/>
    </source>
</evidence>
<feature type="domain" description="Calponin-homology (CH)" evidence="2">
    <location>
        <begin position="70"/>
        <end position="202"/>
    </location>
</feature>
<dbReference type="PROSITE" id="PS50021">
    <property type="entry name" value="CH"/>
    <property type="match status" value="1"/>
</dbReference>
<comment type="caution">
    <text evidence="3">The sequence shown here is derived from an EMBL/GenBank/DDBJ whole genome shotgun (WGS) entry which is preliminary data.</text>
</comment>
<dbReference type="OrthoDB" id="21595at2759"/>
<accession>A0A0B2W3B9</accession>
<feature type="compositionally biased region" description="Basic and acidic residues" evidence="1">
    <location>
        <begin position="62"/>
        <end position="74"/>
    </location>
</feature>
<keyword evidence="4" id="KW-1185">Reference proteome</keyword>
<feature type="region of interest" description="Disordered" evidence="1">
    <location>
        <begin position="242"/>
        <end position="263"/>
    </location>
</feature>
<dbReference type="PANTHER" id="PTHR47385">
    <property type="entry name" value="CALPONIN"/>
    <property type="match status" value="1"/>
</dbReference>
<dbReference type="InterPro" id="IPR036872">
    <property type="entry name" value="CH_dom_sf"/>
</dbReference>
<dbReference type="AlphaFoldDB" id="A0A0B2W3B9"/>